<proteinExistence type="inferred from homology"/>
<comment type="cofactor">
    <cofactor evidence="12">
        <name>Mg(2+)</name>
        <dbReference type="ChEBI" id="CHEBI:18420"/>
    </cofactor>
    <text evidence="12">Binds 2 Mg(2+) ions per subunit.</text>
</comment>
<dbReference type="HAMAP" id="MF_00583_B">
    <property type="entry name" value="RibP_PPkinase_B"/>
    <property type="match status" value="1"/>
</dbReference>
<evidence type="ECO:0000256" key="1">
    <source>
        <dbReference type="ARBA" id="ARBA00004996"/>
    </source>
</evidence>
<dbReference type="InterPro" id="IPR037515">
    <property type="entry name" value="Rib-P_diPkinase_bac"/>
</dbReference>
<dbReference type="InterPro" id="IPR029099">
    <property type="entry name" value="Pribosyltran_N"/>
</dbReference>
<feature type="binding site" evidence="12">
    <location>
        <position position="140"/>
    </location>
    <ligand>
        <name>Mg(2+)</name>
        <dbReference type="ChEBI" id="CHEBI:18420"/>
    </ligand>
</feature>
<dbReference type="EC" id="2.7.6.1" evidence="12"/>
<dbReference type="AlphaFoldDB" id="A0A1V1PG49"/>
<dbReference type="GO" id="GO:0002189">
    <property type="term" value="C:ribose phosphate diphosphokinase complex"/>
    <property type="evidence" value="ECO:0007669"/>
    <property type="project" value="TreeGrafter"/>
</dbReference>
<evidence type="ECO:0000256" key="4">
    <source>
        <dbReference type="ARBA" id="ARBA00022727"/>
    </source>
</evidence>
<comment type="similarity">
    <text evidence="11 12">Belongs to the ribose-phosphate pyrophosphokinase family. Class I subfamily.</text>
</comment>
<name>A0A1V1PG49_9BACT</name>
<dbReference type="GO" id="GO:0009156">
    <property type="term" value="P:ribonucleoside monophosphate biosynthetic process"/>
    <property type="evidence" value="ECO:0007669"/>
    <property type="project" value="InterPro"/>
</dbReference>
<dbReference type="GO" id="GO:0004749">
    <property type="term" value="F:ribose phosphate diphosphokinase activity"/>
    <property type="evidence" value="ECO:0007669"/>
    <property type="project" value="UniProtKB-UniRule"/>
</dbReference>
<keyword evidence="5 12" id="KW-0547">Nucleotide-binding</keyword>
<dbReference type="NCBIfam" id="NF002320">
    <property type="entry name" value="PRK01259.1"/>
    <property type="match status" value="1"/>
</dbReference>
<evidence type="ECO:0000256" key="3">
    <source>
        <dbReference type="ARBA" id="ARBA00022723"/>
    </source>
</evidence>
<keyword evidence="3 12" id="KW-0479">Metal-binding</keyword>
<feature type="binding site" evidence="12">
    <location>
        <position position="179"/>
    </location>
    <ligand>
        <name>Mg(2+)</name>
        <dbReference type="ChEBI" id="CHEBI:18420"/>
    </ligand>
</feature>
<feature type="binding site" evidence="12">
    <location>
        <begin position="47"/>
        <end position="49"/>
    </location>
    <ligand>
        <name>ATP</name>
        <dbReference type="ChEBI" id="CHEBI:30616"/>
    </ligand>
</feature>
<comment type="subunit">
    <text evidence="12">Homohexamer.</text>
</comment>
<keyword evidence="7 12" id="KW-0067">ATP-binding</keyword>
<dbReference type="SMART" id="SM01400">
    <property type="entry name" value="Pribosyltran_N"/>
    <property type="match status" value="1"/>
</dbReference>
<comment type="caution">
    <text evidence="14">The sequence shown here is derived from an EMBL/GenBank/DDBJ whole genome shotgun (WGS) entry which is preliminary data.</text>
</comment>
<evidence type="ECO:0000256" key="5">
    <source>
        <dbReference type="ARBA" id="ARBA00022741"/>
    </source>
</evidence>
<dbReference type="GO" id="GO:0000287">
    <property type="term" value="F:magnesium ion binding"/>
    <property type="evidence" value="ECO:0007669"/>
    <property type="project" value="UniProtKB-UniRule"/>
</dbReference>
<evidence type="ECO:0000259" key="13">
    <source>
        <dbReference type="Pfam" id="PF13793"/>
    </source>
</evidence>
<dbReference type="GO" id="GO:0016301">
    <property type="term" value="F:kinase activity"/>
    <property type="evidence" value="ECO:0007669"/>
    <property type="project" value="UniProtKB-KW"/>
</dbReference>
<dbReference type="UniPathway" id="UPA00087">
    <property type="reaction ID" value="UER00172"/>
</dbReference>
<dbReference type="NCBIfam" id="TIGR01251">
    <property type="entry name" value="ribP_PPkin"/>
    <property type="match status" value="1"/>
</dbReference>
<keyword evidence="12" id="KW-0963">Cytoplasm</keyword>
<dbReference type="GO" id="GO:0005737">
    <property type="term" value="C:cytoplasm"/>
    <property type="evidence" value="ECO:0007669"/>
    <property type="project" value="UniProtKB-SubCell"/>
</dbReference>
<evidence type="ECO:0000313" key="14">
    <source>
        <dbReference type="EMBL" id="ETR73748.1"/>
    </source>
</evidence>
<dbReference type="Proteomes" id="UP000189670">
    <property type="component" value="Unassembled WGS sequence"/>
</dbReference>
<feature type="active site" evidence="12">
    <location>
        <position position="202"/>
    </location>
</feature>
<evidence type="ECO:0000256" key="8">
    <source>
        <dbReference type="ARBA" id="ARBA00022842"/>
    </source>
</evidence>
<dbReference type="EMBL" id="ATBP01000040">
    <property type="protein sequence ID" value="ETR73748.1"/>
    <property type="molecule type" value="Genomic_DNA"/>
</dbReference>
<comment type="pathway">
    <text evidence="1 12">Metabolic intermediate biosynthesis; 5-phospho-alpha-D-ribose 1-diphosphate biosynthesis; 5-phospho-alpha-D-ribose 1-diphosphate from D-ribose 5-phosphate (route I): step 1/1.</text>
</comment>
<dbReference type="GO" id="GO:0006164">
    <property type="term" value="P:purine nucleotide biosynthetic process"/>
    <property type="evidence" value="ECO:0007669"/>
    <property type="project" value="TreeGrafter"/>
</dbReference>
<organism evidence="14 15">
    <name type="scientific">Candidatus Magnetoglobus multicellularis str. Araruama</name>
    <dbReference type="NCBI Taxonomy" id="890399"/>
    <lineage>
        <taxon>Bacteria</taxon>
        <taxon>Pseudomonadati</taxon>
        <taxon>Thermodesulfobacteriota</taxon>
        <taxon>Desulfobacteria</taxon>
        <taxon>Desulfobacterales</taxon>
        <taxon>Desulfobacteraceae</taxon>
        <taxon>Candidatus Magnetoglobus</taxon>
    </lineage>
</organism>
<protein>
    <recommendedName>
        <fullName evidence="12">Ribose-phosphate pyrophosphokinase</fullName>
        <shortName evidence="12">RPPK</shortName>
        <ecNumber evidence="12">2.7.6.1</ecNumber>
    </recommendedName>
    <alternativeName>
        <fullName evidence="12">5-phospho-D-ribosyl alpha-1-diphosphate synthase</fullName>
    </alternativeName>
    <alternativeName>
        <fullName evidence="12">Phosphoribosyl diphosphate synthase</fullName>
    </alternativeName>
    <alternativeName>
        <fullName evidence="12">Phosphoribosyl pyrophosphate synthase</fullName>
        <shortName evidence="12">P-Rib-PP synthase</shortName>
        <shortName evidence="12">PRPP synthase</shortName>
        <shortName evidence="12">PRPPase</shortName>
    </alternativeName>
</protein>
<keyword evidence="8 12" id="KW-0460">Magnesium</keyword>
<keyword evidence="4 12" id="KW-0545">Nucleotide biosynthesis</keyword>
<evidence type="ECO:0000256" key="9">
    <source>
        <dbReference type="ARBA" id="ARBA00049535"/>
    </source>
</evidence>
<sequence>MRQIMFEPYYMNDLFIFSGNAHPCLADKVCEYLRIPIGDAKVKTFSDGEIQVEINENVRSKDIFVIQPTCSPVNNNLMELLLLADALRRSAARRIIAVVPYYGYARQDKKVAPRVPISAKLVADMMEVSGVTRVITMDLHAGQIQGFFHIPVDNLFAAPILLEYIRSHFQGNLVVVSPDAGGVERARAFAKRLSADLAIVDKRRDAPNQATAMAVIGDVKDKIAIVLDDMIDTAGTITEASSALMKMGAKEVHACCTHPVLSGPAIERIKTSEIKSVVCTDTIPLKESARGDKFIVLSLAELIGEAIIRSHRGGSLSSLFV</sequence>
<gene>
    <name evidence="12" type="primary">prs</name>
    <name evidence="14" type="ORF">OMM_00719</name>
</gene>
<accession>A0A1V1PG49</accession>
<dbReference type="InterPro" id="IPR000836">
    <property type="entry name" value="PRTase_dom"/>
</dbReference>
<dbReference type="PROSITE" id="PS00114">
    <property type="entry name" value="PRPP_SYNTHASE"/>
    <property type="match status" value="1"/>
</dbReference>
<dbReference type="PANTHER" id="PTHR10210">
    <property type="entry name" value="RIBOSE-PHOSPHATE DIPHOSPHOKINASE FAMILY MEMBER"/>
    <property type="match status" value="1"/>
</dbReference>
<feature type="binding site" evidence="12">
    <location>
        <begin position="232"/>
        <end position="236"/>
    </location>
    <ligand>
        <name>D-ribose 5-phosphate</name>
        <dbReference type="ChEBI" id="CHEBI:78346"/>
    </ligand>
</feature>
<dbReference type="InterPro" id="IPR000842">
    <property type="entry name" value="PRib_PP_synth_CS"/>
</dbReference>
<dbReference type="GO" id="GO:0005524">
    <property type="term" value="F:ATP binding"/>
    <property type="evidence" value="ECO:0007669"/>
    <property type="project" value="UniProtKB-KW"/>
</dbReference>
<feature type="domain" description="Ribose-phosphate pyrophosphokinase N-terminal" evidence="13">
    <location>
        <begin position="15"/>
        <end position="130"/>
    </location>
</feature>
<feature type="binding site" evidence="12">
    <location>
        <position position="204"/>
    </location>
    <ligand>
        <name>D-ribose 5-phosphate</name>
        <dbReference type="ChEBI" id="CHEBI:78346"/>
    </ligand>
</feature>
<dbReference type="InterPro" id="IPR005946">
    <property type="entry name" value="Rib-P_diPkinase"/>
</dbReference>
<evidence type="ECO:0000256" key="7">
    <source>
        <dbReference type="ARBA" id="ARBA00022840"/>
    </source>
</evidence>
<comment type="subcellular location">
    <subcellularLocation>
        <location evidence="12">Cytoplasm</location>
    </subcellularLocation>
</comment>
<evidence type="ECO:0000256" key="6">
    <source>
        <dbReference type="ARBA" id="ARBA00022777"/>
    </source>
</evidence>
<evidence type="ECO:0000256" key="2">
    <source>
        <dbReference type="ARBA" id="ARBA00022679"/>
    </source>
</evidence>
<dbReference type="InterPro" id="IPR029057">
    <property type="entry name" value="PRTase-like"/>
</dbReference>
<keyword evidence="6 12" id="KW-0418">Kinase</keyword>
<dbReference type="Gene3D" id="3.40.50.2020">
    <property type="match status" value="2"/>
</dbReference>
<feature type="binding site" evidence="12">
    <location>
        <position position="228"/>
    </location>
    <ligand>
        <name>D-ribose 5-phosphate</name>
        <dbReference type="ChEBI" id="CHEBI:78346"/>
    </ligand>
</feature>
<comment type="function">
    <text evidence="10 12">Involved in the biosynthesis of the central metabolite phospho-alpha-D-ribosyl-1-pyrophosphate (PRPP) via the transfer of pyrophosphoryl group from ATP to 1-hydroxyl of ribose-5-phosphate (Rib-5-P).</text>
</comment>
<dbReference type="GO" id="GO:0006015">
    <property type="term" value="P:5-phosphoribose 1-diphosphate biosynthetic process"/>
    <property type="evidence" value="ECO:0007669"/>
    <property type="project" value="UniProtKB-UniRule"/>
</dbReference>
<dbReference type="Pfam" id="PF14572">
    <property type="entry name" value="Pribosyl_synth"/>
    <property type="match status" value="1"/>
</dbReference>
<evidence type="ECO:0000256" key="11">
    <source>
        <dbReference type="ARBA" id="ARBA00061444"/>
    </source>
</evidence>
<dbReference type="CDD" id="cd06223">
    <property type="entry name" value="PRTases_typeI"/>
    <property type="match status" value="1"/>
</dbReference>
<evidence type="ECO:0000256" key="12">
    <source>
        <dbReference type="HAMAP-Rule" id="MF_00583"/>
    </source>
</evidence>
<dbReference type="FunFam" id="3.40.50.2020:FF:000001">
    <property type="entry name" value="Ribose-phosphate pyrophosphokinase"/>
    <property type="match status" value="1"/>
</dbReference>
<dbReference type="PANTHER" id="PTHR10210:SF41">
    <property type="entry name" value="RIBOSE-PHOSPHATE PYROPHOSPHOKINASE 1, CHLOROPLASTIC"/>
    <property type="match status" value="1"/>
</dbReference>
<feature type="binding site" evidence="12">
    <location>
        <begin position="106"/>
        <end position="107"/>
    </location>
    <ligand>
        <name>ATP</name>
        <dbReference type="ChEBI" id="CHEBI:30616"/>
    </ligand>
</feature>
<comment type="catalytic activity">
    <reaction evidence="9 12">
        <text>D-ribose 5-phosphate + ATP = 5-phospho-alpha-D-ribose 1-diphosphate + AMP + H(+)</text>
        <dbReference type="Rhea" id="RHEA:15609"/>
        <dbReference type="ChEBI" id="CHEBI:15378"/>
        <dbReference type="ChEBI" id="CHEBI:30616"/>
        <dbReference type="ChEBI" id="CHEBI:58017"/>
        <dbReference type="ChEBI" id="CHEBI:78346"/>
        <dbReference type="ChEBI" id="CHEBI:456215"/>
        <dbReference type="EC" id="2.7.6.1"/>
    </reaction>
</comment>
<keyword evidence="2 12" id="KW-0808">Transferase</keyword>
<evidence type="ECO:0000256" key="10">
    <source>
        <dbReference type="ARBA" id="ARBA00054914"/>
    </source>
</evidence>
<dbReference type="Pfam" id="PF13793">
    <property type="entry name" value="Pribosyltran_N"/>
    <property type="match status" value="1"/>
</dbReference>
<dbReference type="SUPFAM" id="SSF53271">
    <property type="entry name" value="PRTase-like"/>
    <property type="match status" value="1"/>
</dbReference>
<reference evidence="15" key="1">
    <citation type="submission" date="2012-11" db="EMBL/GenBank/DDBJ databases">
        <authorList>
            <person name="Lucero-Rivera Y.E."/>
            <person name="Tovar-Ramirez D."/>
        </authorList>
    </citation>
    <scope>NUCLEOTIDE SEQUENCE [LARGE SCALE GENOMIC DNA]</scope>
    <source>
        <strain evidence="15">Araruama</strain>
    </source>
</reference>
<evidence type="ECO:0000313" key="15">
    <source>
        <dbReference type="Proteomes" id="UP000189670"/>
    </source>
</evidence>